<proteinExistence type="inferred from homology"/>
<feature type="transmembrane region" description="Helical" evidence="13">
    <location>
        <begin position="97"/>
        <end position="120"/>
    </location>
</feature>
<dbReference type="NCBIfam" id="TIGR00797">
    <property type="entry name" value="matE"/>
    <property type="match status" value="1"/>
</dbReference>
<feature type="transmembrane region" description="Helical" evidence="13">
    <location>
        <begin position="54"/>
        <end position="76"/>
    </location>
</feature>
<reference evidence="14" key="1">
    <citation type="journal article" date="2021" name="PeerJ">
        <title>Extensive microbial diversity within the chicken gut microbiome revealed by metagenomics and culture.</title>
        <authorList>
            <person name="Gilroy R."/>
            <person name="Ravi A."/>
            <person name="Getino M."/>
            <person name="Pursley I."/>
            <person name="Horton D.L."/>
            <person name="Alikhan N.F."/>
            <person name="Baker D."/>
            <person name="Gharbi K."/>
            <person name="Hall N."/>
            <person name="Watson M."/>
            <person name="Adriaenssens E.M."/>
            <person name="Foster-Nyarko E."/>
            <person name="Jarju S."/>
            <person name="Secka A."/>
            <person name="Antonio M."/>
            <person name="Oren A."/>
            <person name="Chaudhuri R.R."/>
            <person name="La Ragione R."/>
            <person name="Hildebrand F."/>
            <person name="Pallen M.J."/>
        </authorList>
    </citation>
    <scope>NUCLEOTIDE SEQUENCE</scope>
    <source>
        <strain evidence="14">CHK188-4685</strain>
    </source>
</reference>
<reference evidence="14" key="2">
    <citation type="submission" date="2021-04" db="EMBL/GenBank/DDBJ databases">
        <authorList>
            <person name="Gilroy R."/>
        </authorList>
    </citation>
    <scope>NUCLEOTIDE SEQUENCE</scope>
    <source>
        <strain evidence="14">CHK188-4685</strain>
    </source>
</reference>
<dbReference type="Pfam" id="PF01554">
    <property type="entry name" value="MatE"/>
    <property type="match status" value="2"/>
</dbReference>
<dbReference type="EMBL" id="DWYS01000071">
    <property type="protein sequence ID" value="HJB07431.1"/>
    <property type="molecule type" value="Genomic_DNA"/>
</dbReference>
<keyword evidence="8 13" id="KW-0812">Transmembrane</keyword>
<evidence type="ECO:0000256" key="3">
    <source>
        <dbReference type="ARBA" id="ARBA00010199"/>
    </source>
</evidence>
<evidence type="ECO:0000256" key="13">
    <source>
        <dbReference type="SAM" id="Phobius"/>
    </source>
</evidence>
<dbReference type="Proteomes" id="UP000886804">
    <property type="component" value="Unassembled WGS sequence"/>
</dbReference>
<evidence type="ECO:0000256" key="4">
    <source>
        <dbReference type="ARBA" id="ARBA00020268"/>
    </source>
</evidence>
<evidence type="ECO:0000256" key="11">
    <source>
        <dbReference type="ARBA" id="ARBA00023136"/>
    </source>
</evidence>
<dbReference type="GO" id="GO:0042910">
    <property type="term" value="F:xenobiotic transmembrane transporter activity"/>
    <property type="evidence" value="ECO:0007669"/>
    <property type="project" value="InterPro"/>
</dbReference>
<dbReference type="InterPro" id="IPR048279">
    <property type="entry name" value="MdtK-like"/>
</dbReference>
<dbReference type="AlphaFoldDB" id="A0A9D2RLF0"/>
<feature type="transmembrane region" description="Helical" evidence="13">
    <location>
        <begin position="395"/>
        <end position="417"/>
    </location>
</feature>
<dbReference type="GO" id="GO:0006811">
    <property type="term" value="P:monoatomic ion transport"/>
    <property type="evidence" value="ECO:0007669"/>
    <property type="project" value="UniProtKB-KW"/>
</dbReference>
<comment type="similarity">
    <text evidence="3">Belongs to the multi antimicrobial extrusion (MATE) (TC 2.A.66.1) family.</text>
</comment>
<protein>
    <recommendedName>
        <fullName evidence="4">Probable multidrug resistance protein NorM</fullName>
    </recommendedName>
    <alternativeName>
        <fullName evidence="12">Multidrug-efflux transporter</fullName>
    </alternativeName>
</protein>
<evidence type="ECO:0000313" key="14">
    <source>
        <dbReference type="EMBL" id="HJB07431.1"/>
    </source>
</evidence>
<evidence type="ECO:0000256" key="12">
    <source>
        <dbReference type="ARBA" id="ARBA00031636"/>
    </source>
</evidence>
<evidence type="ECO:0000256" key="1">
    <source>
        <dbReference type="ARBA" id="ARBA00003408"/>
    </source>
</evidence>
<evidence type="ECO:0000256" key="7">
    <source>
        <dbReference type="ARBA" id="ARBA00022475"/>
    </source>
</evidence>
<dbReference type="GO" id="GO:0005886">
    <property type="term" value="C:plasma membrane"/>
    <property type="evidence" value="ECO:0007669"/>
    <property type="project" value="UniProtKB-SubCell"/>
</dbReference>
<evidence type="ECO:0000313" key="15">
    <source>
        <dbReference type="Proteomes" id="UP000886804"/>
    </source>
</evidence>
<feature type="transmembrane region" description="Helical" evidence="13">
    <location>
        <begin position="364"/>
        <end position="383"/>
    </location>
</feature>
<keyword evidence="7" id="KW-1003">Cell membrane</keyword>
<dbReference type="InterPro" id="IPR050222">
    <property type="entry name" value="MATE_MdtK"/>
</dbReference>
<evidence type="ECO:0000256" key="6">
    <source>
        <dbReference type="ARBA" id="ARBA00022449"/>
    </source>
</evidence>
<comment type="caution">
    <text evidence="14">The sequence shown here is derived from an EMBL/GenBank/DDBJ whole genome shotgun (WGS) entry which is preliminary data.</text>
</comment>
<comment type="subcellular location">
    <subcellularLocation>
        <location evidence="2">Cell membrane</location>
        <topology evidence="2">Multi-pass membrane protein</topology>
    </subcellularLocation>
</comment>
<dbReference type="PIRSF" id="PIRSF006603">
    <property type="entry name" value="DinF"/>
    <property type="match status" value="1"/>
</dbReference>
<comment type="function">
    <text evidence="1">Multidrug efflux pump.</text>
</comment>
<feature type="transmembrane region" description="Helical" evidence="13">
    <location>
        <begin position="324"/>
        <end position="344"/>
    </location>
</feature>
<keyword evidence="5" id="KW-0813">Transport</keyword>
<keyword evidence="6" id="KW-0050">Antiport</keyword>
<dbReference type="PANTHER" id="PTHR43298">
    <property type="entry name" value="MULTIDRUG RESISTANCE PROTEIN NORM-RELATED"/>
    <property type="match status" value="1"/>
</dbReference>
<feature type="transmembrane region" description="Helical" evidence="13">
    <location>
        <begin position="423"/>
        <end position="445"/>
    </location>
</feature>
<evidence type="ECO:0000256" key="10">
    <source>
        <dbReference type="ARBA" id="ARBA00023065"/>
    </source>
</evidence>
<evidence type="ECO:0000256" key="2">
    <source>
        <dbReference type="ARBA" id="ARBA00004651"/>
    </source>
</evidence>
<feature type="transmembrane region" description="Helical" evidence="13">
    <location>
        <begin position="140"/>
        <end position="165"/>
    </location>
</feature>
<dbReference type="CDD" id="cd13138">
    <property type="entry name" value="MATE_yoeA_like"/>
    <property type="match status" value="1"/>
</dbReference>
<dbReference type="PANTHER" id="PTHR43298:SF2">
    <property type="entry name" value="FMN_FAD EXPORTER YEEO-RELATED"/>
    <property type="match status" value="1"/>
</dbReference>
<gene>
    <name evidence="14" type="ORF">H9716_06130</name>
</gene>
<feature type="transmembrane region" description="Helical" evidence="13">
    <location>
        <begin position="12"/>
        <end position="34"/>
    </location>
</feature>
<evidence type="ECO:0000256" key="8">
    <source>
        <dbReference type="ARBA" id="ARBA00022692"/>
    </source>
</evidence>
<keyword evidence="9 13" id="KW-1133">Transmembrane helix</keyword>
<evidence type="ECO:0000256" key="9">
    <source>
        <dbReference type="ARBA" id="ARBA00022989"/>
    </source>
</evidence>
<sequence>MAATKAERRDGLLNGSPAGGLFLFAVPLILGNLFQQFYNMTDSIIVGNFVGEDALAAVGASYALTNVFIMIAIGGGNGASVLTSQYLGAKQYSQMKTSISTSCLTFLALSIFLGGFGFFFSGPILRALDTPENILGQAELYLSIYFLGMPFLFMYNVLASVFNAMGDSRTPLFLLIFSSLLNVVLDIISVTSMGMGVDGVAIATVMAQGISVCISFGVLLHRLKGYGHTGDEVPFKRYDRHMLAVGTKIAVPTILQQSIVSIGMLLVQSVVNGFGSGALAGYSAASRIESICIVPMIATGNAVATFTAQNIGAGQKERVKKGYAASYGLIFGFAVFIAAVIALFKGPIISSFLQGDTASTAYSVGYGYLSFIGWFFALIGLKACTDAVLRGAGDVLVFTAANLVNLAIRVFAAFQFAPVWGVAAVWYAVPMGWGANYLISFIRYLSGKWMDRRVIEEK</sequence>
<keyword evidence="10" id="KW-0406">Ion transport</keyword>
<dbReference type="InterPro" id="IPR002528">
    <property type="entry name" value="MATE_fam"/>
</dbReference>
<evidence type="ECO:0000256" key="5">
    <source>
        <dbReference type="ARBA" id="ARBA00022448"/>
    </source>
</evidence>
<feature type="transmembrane region" description="Helical" evidence="13">
    <location>
        <begin position="200"/>
        <end position="220"/>
    </location>
</feature>
<dbReference type="GO" id="GO:0015297">
    <property type="term" value="F:antiporter activity"/>
    <property type="evidence" value="ECO:0007669"/>
    <property type="project" value="UniProtKB-KW"/>
</dbReference>
<keyword evidence="11 13" id="KW-0472">Membrane</keyword>
<feature type="transmembrane region" description="Helical" evidence="13">
    <location>
        <begin position="172"/>
        <end position="194"/>
    </location>
</feature>
<organism evidence="14 15">
    <name type="scientific">Candidatus Enterocloster faecavium</name>
    <dbReference type="NCBI Taxonomy" id="2838560"/>
    <lineage>
        <taxon>Bacteria</taxon>
        <taxon>Bacillati</taxon>
        <taxon>Bacillota</taxon>
        <taxon>Clostridia</taxon>
        <taxon>Lachnospirales</taxon>
        <taxon>Lachnospiraceae</taxon>
        <taxon>Enterocloster</taxon>
    </lineage>
</organism>
<accession>A0A9D2RLF0</accession>
<name>A0A9D2RLF0_9FIRM</name>